<sequence>MTLSRRHFLYATTAVTAMTLSGIPAFAEDAYTTLRARWRDLLTGVGYDPAAEPFASALQRTGQQAGEYLAAQNPTTSSLWPDLPIGSVSANVTTSHARLRTMALAYVQPGTGHTGSSTMLSGITTGLKWLLDNAYTAGRATYGNWWDWQIGTPQRLLDICVLVDAPLLADHLAAVDHYVPSSLVAKYSGTSTGANRVDLCHVLALRGVLGASSAKLTTARDALSPVFPHVLTGDGMYADGSFIQHTYVPYAGSYGAVLLGGLGRVLTLLAGSTWEVVDPNRQLVLDAVTTTFTPWIMNGLVMDGVSGRAISRGDQTDHTRGHAIMGSILVMASSGLGTAAEVAQWRGMVKGWIERGKYSPYFADTTVGVPELARAKAVVDSSVAALAHPVGHQLFAAMDRAVHRRPQWTFSVSMSSARTTFYEVGNGENLRGWHTGSGMTYWWGETYGNGQYSDAFWPTVDPYRLPGTTVSRKALADGAGGDWNATRPTNTWAGGASDGTYAALGQDVRGLQSTLTGRKSWFCLDDQVVCLGAGITATDGTAVDSVIDNRNLGASGTHPLVVDGTAQSTALGWSQRFTGAKWMAIGGFGGYVFPGGATVDAARSERTGAWRDVNRGGTADAITRRYLTLWFDHGTDPTGATYSYILLPGATATTTAARATNPTAVVLKNTADVQGISAPNTHAANFFAAGTCGPITVDAPCSVLVRRNAGQVTVTVADPTRKATTVLVTLTDNGFTTAQGDPTVTVLGTSGTTRLLVEVGGSLGRSHTVTLGTGATLSPRTARTVSPAADAYVRDGSYSGTSYGTDPTLVVKSAAAGYARESFLKFDLSTLPSAPTRAVLWVYGKVSDADGTHTALSASGVTAAWSESVTWDTRPALGSTVATGRVSTAADWVPLDVTAFVRSRFSVDRTVSLGLSGSTLAVVLNSRENSTNRPFLEVLTT</sequence>
<dbReference type="Gene3D" id="2.60.220.10">
    <property type="entry name" value="Polysaccharide lyase family 8-like, C-terminal"/>
    <property type="match status" value="1"/>
</dbReference>
<dbReference type="PANTHER" id="PTHR38481">
    <property type="entry name" value="HYALURONATE LYASE"/>
    <property type="match status" value="1"/>
</dbReference>
<dbReference type="RefSeq" id="WP_121228594.1">
    <property type="nucleotide sequence ID" value="NZ_JBIUBA010000018.1"/>
</dbReference>
<evidence type="ECO:0000256" key="6">
    <source>
        <dbReference type="PIRSR" id="PIRSR638970-1"/>
    </source>
</evidence>
<comment type="similarity">
    <text evidence="2">Belongs to the polysaccharide lyase 8 family.</text>
</comment>
<gene>
    <name evidence="12" type="ORF">DFJ66_7578</name>
</gene>
<feature type="domain" description="Carbohydrate-binding module family 96" evidence="11">
    <location>
        <begin position="783"/>
        <end position="938"/>
    </location>
</feature>
<dbReference type="OrthoDB" id="6636047at2"/>
<keyword evidence="4 7" id="KW-0732">Signal</keyword>
<dbReference type="SUPFAM" id="SSF48230">
    <property type="entry name" value="Chondroitin AC/alginate lyase"/>
    <property type="match status" value="1"/>
</dbReference>
<dbReference type="SUPFAM" id="SSF49863">
    <property type="entry name" value="Hyaluronate lyase-like, C-terminal domain"/>
    <property type="match status" value="1"/>
</dbReference>
<reference evidence="12 13" key="1">
    <citation type="submission" date="2018-10" db="EMBL/GenBank/DDBJ databases">
        <title>Sequencing the genomes of 1000 actinobacteria strains.</title>
        <authorList>
            <person name="Klenk H.-P."/>
        </authorList>
    </citation>
    <scope>NUCLEOTIDE SEQUENCE [LARGE SCALE GENOMIC DNA]</scope>
    <source>
        <strain evidence="12 13">DSM 43911</strain>
    </source>
</reference>
<evidence type="ECO:0000259" key="8">
    <source>
        <dbReference type="Pfam" id="PF02278"/>
    </source>
</evidence>
<feature type="signal peptide" evidence="7">
    <location>
        <begin position="1"/>
        <end position="27"/>
    </location>
</feature>
<comment type="caution">
    <text evidence="12">The sequence shown here is derived from an EMBL/GenBank/DDBJ whole genome shotgun (WGS) entry which is preliminary data.</text>
</comment>
<feature type="domain" description="Polysaccharide lyase family 8 C-terminal" evidence="9">
    <location>
        <begin position="666"/>
        <end position="726"/>
    </location>
</feature>
<dbReference type="AlphaFoldDB" id="A0A495XM12"/>
<dbReference type="GO" id="GO:0005975">
    <property type="term" value="P:carbohydrate metabolic process"/>
    <property type="evidence" value="ECO:0007669"/>
    <property type="project" value="InterPro"/>
</dbReference>
<dbReference type="InterPro" id="IPR014718">
    <property type="entry name" value="GH-type_carb-bd"/>
</dbReference>
<evidence type="ECO:0000259" key="10">
    <source>
        <dbReference type="Pfam" id="PF08124"/>
    </source>
</evidence>
<dbReference type="InterPro" id="IPR008929">
    <property type="entry name" value="Chondroitin_lyas"/>
</dbReference>
<feature type="active site" evidence="6">
    <location>
        <position position="245"/>
    </location>
</feature>
<dbReference type="Gene3D" id="1.50.10.100">
    <property type="entry name" value="Chondroitin AC/alginate lyase"/>
    <property type="match status" value="1"/>
</dbReference>
<evidence type="ECO:0000259" key="11">
    <source>
        <dbReference type="Pfam" id="PF24517"/>
    </source>
</evidence>
<dbReference type="InterPro" id="IPR011071">
    <property type="entry name" value="Lyase_8-like_C"/>
</dbReference>
<dbReference type="GO" id="GO:0005576">
    <property type="term" value="C:extracellular region"/>
    <property type="evidence" value="ECO:0007669"/>
    <property type="project" value="UniProtKB-SubCell"/>
</dbReference>
<dbReference type="InterPro" id="IPR038970">
    <property type="entry name" value="Lyase_8"/>
</dbReference>
<dbReference type="InterPro" id="IPR004103">
    <property type="entry name" value="Lyase_8_C"/>
</dbReference>
<evidence type="ECO:0000313" key="12">
    <source>
        <dbReference type="EMBL" id="RKT74235.1"/>
    </source>
</evidence>
<dbReference type="Pfam" id="PF08124">
    <property type="entry name" value="Lyase_8_N"/>
    <property type="match status" value="1"/>
</dbReference>
<dbReference type="Pfam" id="PF02278">
    <property type="entry name" value="Lyase_8"/>
    <property type="match status" value="1"/>
</dbReference>
<name>A0A495XM12_9PSEU</name>
<accession>A0A495XM12</accession>
<feature type="domain" description="Polysaccharide lyase family 8 central" evidence="8">
    <location>
        <begin position="392"/>
        <end position="650"/>
    </location>
</feature>
<dbReference type="NCBIfam" id="NF033679">
    <property type="entry name" value="DNRLRE_dom"/>
    <property type="match status" value="1"/>
</dbReference>
<dbReference type="EMBL" id="RBXR01000001">
    <property type="protein sequence ID" value="RKT74235.1"/>
    <property type="molecule type" value="Genomic_DNA"/>
</dbReference>
<evidence type="ECO:0000256" key="3">
    <source>
        <dbReference type="ARBA" id="ARBA00022525"/>
    </source>
</evidence>
<evidence type="ECO:0000256" key="7">
    <source>
        <dbReference type="SAM" id="SignalP"/>
    </source>
</evidence>
<dbReference type="PANTHER" id="PTHR38481:SF1">
    <property type="entry name" value="HYALURONATE LYASE"/>
    <property type="match status" value="1"/>
</dbReference>
<dbReference type="GO" id="GO:0030246">
    <property type="term" value="F:carbohydrate binding"/>
    <property type="evidence" value="ECO:0007669"/>
    <property type="project" value="InterPro"/>
</dbReference>
<keyword evidence="5 12" id="KW-0456">Lyase</keyword>
<dbReference type="InterPro" id="IPR006311">
    <property type="entry name" value="TAT_signal"/>
</dbReference>
<dbReference type="Proteomes" id="UP000272729">
    <property type="component" value="Unassembled WGS sequence"/>
</dbReference>
<evidence type="ECO:0000259" key="9">
    <source>
        <dbReference type="Pfam" id="PF02884"/>
    </source>
</evidence>
<evidence type="ECO:0000256" key="4">
    <source>
        <dbReference type="ARBA" id="ARBA00022729"/>
    </source>
</evidence>
<protein>
    <submittedName>
        <fullName evidence="12">Hyaluronate lyase</fullName>
    </submittedName>
</protein>
<feature type="active site" evidence="6">
    <location>
        <position position="308"/>
    </location>
</feature>
<dbReference type="SUPFAM" id="SSF74650">
    <property type="entry name" value="Galactose mutarotase-like"/>
    <property type="match status" value="1"/>
</dbReference>
<evidence type="ECO:0000313" key="13">
    <source>
        <dbReference type="Proteomes" id="UP000272729"/>
    </source>
</evidence>
<feature type="active site" evidence="6">
    <location>
        <position position="254"/>
    </location>
</feature>
<keyword evidence="3" id="KW-0964">Secreted</keyword>
<evidence type="ECO:0000256" key="1">
    <source>
        <dbReference type="ARBA" id="ARBA00004613"/>
    </source>
</evidence>
<dbReference type="GO" id="GO:0016837">
    <property type="term" value="F:carbon-oxygen lyase activity, acting on polysaccharides"/>
    <property type="evidence" value="ECO:0007669"/>
    <property type="project" value="UniProtKB-ARBA"/>
</dbReference>
<dbReference type="InterPro" id="IPR055372">
    <property type="entry name" value="CBM96"/>
</dbReference>
<dbReference type="InterPro" id="IPR011013">
    <property type="entry name" value="Gal_mutarotase_sf_dom"/>
</dbReference>
<keyword evidence="13" id="KW-1185">Reference proteome</keyword>
<dbReference type="Pfam" id="PF02884">
    <property type="entry name" value="Lyase_8_C"/>
    <property type="match status" value="1"/>
</dbReference>
<dbReference type="Gene3D" id="2.70.98.10">
    <property type="match status" value="1"/>
</dbReference>
<feature type="chain" id="PRO_5019796529" evidence="7">
    <location>
        <begin position="28"/>
        <end position="941"/>
    </location>
</feature>
<feature type="domain" description="Polysaccharide lyase 8 N-terminal alpha-helical" evidence="10">
    <location>
        <begin position="38"/>
        <end position="334"/>
    </location>
</feature>
<evidence type="ECO:0000256" key="5">
    <source>
        <dbReference type="ARBA" id="ARBA00023239"/>
    </source>
</evidence>
<dbReference type="CDD" id="cd01083">
    <property type="entry name" value="GAG_Lyase"/>
    <property type="match status" value="1"/>
</dbReference>
<evidence type="ECO:0000256" key="2">
    <source>
        <dbReference type="ARBA" id="ARBA00006699"/>
    </source>
</evidence>
<organism evidence="12 13">
    <name type="scientific">Saccharothrix variisporea</name>
    <dbReference type="NCBI Taxonomy" id="543527"/>
    <lineage>
        <taxon>Bacteria</taxon>
        <taxon>Bacillati</taxon>
        <taxon>Actinomycetota</taxon>
        <taxon>Actinomycetes</taxon>
        <taxon>Pseudonocardiales</taxon>
        <taxon>Pseudonocardiaceae</taxon>
        <taxon>Saccharothrix</taxon>
    </lineage>
</organism>
<dbReference type="InterPro" id="IPR012970">
    <property type="entry name" value="Lyase_8_alpha_N"/>
</dbReference>
<dbReference type="InterPro" id="IPR003159">
    <property type="entry name" value="Lyase_8_central_dom"/>
</dbReference>
<dbReference type="PROSITE" id="PS51318">
    <property type="entry name" value="TAT"/>
    <property type="match status" value="1"/>
</dbReference>
<dbReference type="Pfam" id="PF24517">
    <property type="entry name" value="CBM96"/>
    <property type="match status" value="1"/>
</dbReference>
<comment type="subcellular location">
    <subcellularLocation>
        <location evidence="1">Secreted</location>
    </subcellularLocation>
</comment>
<proteinExistence type="inferred from homology"/>